<dbReference type="InterPro" id="IPR022742">
    <property type="entry name" value="Hydrolase_4"/>
</dbReference>
<dbReference type="PROSITE" id="PS51257">
    <property type="entry name" value="PROKAR_LIPOPROTEIN"/>
    <property type="match status" value="1"/>
</dbReference>
<dbReference type="Proteomes" id="UP000295783">
    <property type="component" value="Unassembled WGS sequence"/>
</dbReference>
<keyword evidence="3" id="KW-0378">Hydrolase</keyword>
<comment type="caution">
    <text evidence="3">The sequence shown here is derived from an EMBL/GenBank/DDBJ whole genome shotgun (WGS) entry which is preliminary data.</text>
</comment>
<name>A0A4R6WFE0_9PROT</name>
<dbReference type="RefSeq" id="WP_133614693.1">
    <property type="nucleotide sequence ID" value="NZ_SNYW01000012.1"/>
</dbReference>
<dbReference type="PRINTS" id="PR00111">
    <property type="entry name" value="ABHYDROLASE"/>
</dbReference>
<evidence type="ECO:0000313" key="4">
    <source>
        <dbReference type="Proteomes" id="UP000295783"/>
    </source>
</evidence>
<dbReference type="GO" id="GO:0016787">
    <property type="term" value="F:hydrolase activity"/>
    <property type="evidence" value="ECO:0007669"/>
    <property type="project" value="UniProtKB-KW"/>
</dbReference>
<dbReference type="PANTHER" id="PTHR11614">
    <property type="entry name" value="PHOSPHOLIPASE-RELATED"/>
    <property type="match status" value="1"/>
</dbReference>
<feature type="signal peptide" evidence="1">
    <location>
        <begin position="1"/>
        <end position="24"/>
    </location>
</feature>
<evidence type="ECO:0000313" key="3">
    <source>
        <dbReference type="EMBL" id="TDQ78776.1"/>
    </source>
</evidence>
<evidence type="ECO:0000256" key="1">
    <source>
        <dbReference type="SAM" id="SignalP"/>
    </source>
</evidence>
<dbReference type="AlphaFoldDB" id="A0A4R6WFE0"/>
<sequence length="328" mass="35626">MQRTPLRPVAILLLLALSACSSRLQEIGPPVDEPAFTDKAFHTADGIDLPLKTWLPWDRPVEGVVVALHGFNDYSRAFDAPGKGLARRGFALYAYDQRGFGRTPERGIWAGTGQMVADVISAARLAKAAHPDKPLFLLGESMGGAVIMAAYPHLKAIGVDGVILSAPAIWGWQVQPAINRFMMDLAISIMPGVAVQPRGVERQASSNMNALRQLARDPNFIKATRVDAAYGLVELMTQAFDAGPALDGDPRWLILYGAREDILPGGAVSRFLGSLPDLAPERGRVAYYRRGHHLLLRDLDARFVYDDIAAWMRDPATPLPSGADQAPD</sequence>
<reference evidence="3 4" key="1">
    <citation type="submission" date="2019-03" db="EMBL/GenBank/DDBJ databases">
        <title>Genomic Encyclopedia of Type Strains, Phase III (KMG-III): the genomes of soil and plant-associated and newly described type strains.</title>
        <authorList>
            <person name="Whitman W."/>
        </authorList>
    </citation>
    <scope>NUCLEOTIDE SEQUENCE [LARGE SCALE GENOMIC DNA]</scope>
    <source>
        <strain evidence="3 4">CGMCC 1.7660</strain>
    </source>
</reference>
<dbReference type="Pfam" id="PF12146">
    <property type="entry name" value="Hydrolase_4"/>
    <property type="match status" value="1"/>
</dbReference>
<dbReference type="InterPro" id="IPR000073">
    <property type="entry name" value="AB_hydrolase_1"/>
</dbReference>
<accession>A0A4R6WFE0</accession>
<dbReference type="SUPFAM" id="SSF53474">
    <property type="entry name" value="alpha/beta-Hydrolases"/>
    <property type="match status" value="1"/>
</dbReference>
<dbReference type="Gene3D" id="3.40.50.1820">
    <property type="entry name" value="alpha/beta hydrolase"/>
    <property type="match status" value="1"/>
</dbReference>
<gene>
    <name evidence="3" type="ORF">A8950_3236</name>
</gene>
<protein>
    <submittedName>
        <fullName evidence="3">Alpha-beta hydrolase superfamily lysophospholipase</fullName>
    </submittedName>
</protein>
<keyword evidence="4" id="KW-1185">Reference proteome</keyword>
<dbReference type="OrthoDB" id="9806902at2"/>
<dbReference type="InterPro" id="IPR051044">
    <property type="entry name" value="MAG_DAG_Lipase"/>
</dbReference>
<proteinExistence type="predicted"/>
<dbReference type="InterPro" id="IPR029058">
    <property type="entry name" value="AB_hydrolase_fold"/>
</dbReference>
<feature type="domain" description="Serine aminopeptidase S33" evidence="2">
    <location>
        <begin position="61"/>
        <end position="300"/>
    </location>
</feature>
<evidence type="ECO:0000259" key="2">
    <source>
        <dbReference type="Pfam" id="PF12146"/>
    </source>
</evidence>
<organism evidence="3 4">
    <name type="scientific">Dongia mobilis</name>
    <dbReference type="NCBI Taxonomy" id="578943"/>
    <lineage>
        <taxon>Bacteria</taxon>
        <taxon>Pseudomonadati</taxon>
        <taxon>Pseudomonadota</taxon>
        <taxon>Alphaproteobacteria</taxon>
        <taxon>Rhodospirillales</taxon>
        <taxon>Dongiaceae</taxon>
        <taxon>Dongia</taxon>
    </lineage>
</organism>
<dbReference type="EMBL" id="SNYW01000012">
    <property type="protein sequence ID" value="TDQ78776.1"/>
    <property type="molecule type" value="Genomic_DNA"/>
</dbReference>
<feature type="chain" id="PRO_5020370914" evidence="1">
    <location>
        <begin position="25"/>
        <end position="328"/>
    </location>
</feature>
<keyword evidence="1" id="KW-0732">Signal</keyword>